<name>A0AAX4HC41_9ASCO</name>
<dbReference type="Gene3D" id="3.30.360.10">
    <property type="entry name" value="Dihydrodipicolinate Reductase, domain 2"/>
    <property type="match status" value="1"/>
</dbReference>
<protein>
    <recommendedName>
        <fullName evidence="5">Oxidoreductase</fullName>
    </recommendedName>
</protein>
<dbReference type="GO" id="GO:0000166">
    <property type="term" value="F:nucleotide binding"/>
    <property type="evidence" value="ECO:0007669"/>
    <property type="project" value="InterPro"/>
</dbReference>
<dbReference type="AlphaFoldDB" id="A0AAX4HC41"/>
<dbReference type="Pfam" id="PF02894">
    <property type="entry name" value="GFO_IDH_MocA_C"/>
    <property type="match status" value="1"/>
</dbReference>
<evidence type="ECO:0008006" key="5">
    <source>
        <dbReference type="Google" id="ProtNLM"/>
    </source>
</evidence>
<dbReference type="InterPro" id="IPR004104">
    <property type="entry name" value="Gfo/Idh/MocA-like_OxRdtase_C"/>
</dbReference>
<keyword evidence="4" id="KW-1185">Reference proteome</keyword>
<dbReference type="SUPFAM" id="SSF51735">
    <property type="entry name" value="NAD(P)-binding Rossmann-fold domains"/>
    <property type="match status" value="1"/>
</dbReference>
<evidence type="ECO:0000259" key="1">
    <source>
        <dbReference type="Pfam" id="PF01408"/>
    </source>
</evidence>
<evidence type="ECO:0000313" key="4">
    <source>
        <dbReference type="Proteomes" id="UP001338582"/>
    </source>
</evidence>
<dbReference type="PANTHER" id="PTHR43377">
    <property type="entry name" value="BILIVERDIN REDUCTASE A"/>
    <property type="match status" value="1"/>
</dbReference>
<dbReference type="EMBL" id="CP138897">
    <property type="protein sequence ID" value="WPK26103.1"/>
    <property type="molecule type" value="Genomic_DNA"/>
</dbReference>
<dbReference type="InterPro" id="IPR051450">
    <property type="entry name" value="Gfo/Idh/MocA_Oxidoreductases"/>
</dbReference>
<dbReference type="PANTHER" id="PTHR43377:SF1">
    <property type="entry name" value="BILIVERDIN REDUCTASE A"/>
    <property type="match status" value="1"/>
</dbReference>
<feature type="domain" description="Gfo/Idh/MocA-like oxidoreductase N-terminal" evidence="1">
    <location>
        <begin position="7"/>
        <end position="130"/>
    </location>
</feature>
<dbReference type="RefSeq" id="XP_062878485.1">
    <property type="nucleotide sequence ID" value="XM_063022415.1"/>
</dbReference>
<dbReference type="Pfam" id="PF01408">
    <property type="entry name" value="GFO_IDH_MocA"/>
    <property type="match status" value="1"/>
</dbReference>
<dbReference type="SUPFAM" id="SSF55347">
    <property type="entry name" value="Glyceraldehyde-3-phosphate dehydrogenase-like, C-terminal domain"/>
    <property type="match status" value="1"/>
</dbReference>
<organism evidence="3 4">
    <name type="scientific">Australozyma saopauloensis</name>
    <dbReference type="NCBI Taxonomy" id="291208"/>
    <lineage>
        <taxon>Eukaryota</taxon>
        <taxon>Fungi</taxon>
        <taxon>Dikarya</taxon>
        <taxon>Ascomycota</taxon>
        <taxon>Saccharomycotina</taxon>
        <taxon>Pichiomycetes</taxon>
        <taxon>Metschnikowiaceae</taxon>
        <taxon>Australozyma</taxon>
    </lineage>
</organism>
<dbReference type="KEGG" id="asau:88174512"/>
<evidence type="ECO:0000313" key="3">
    <source>
        <dbReference type="EMBL" id="WPK26103.1"/>
    </source>
</evidence>
<dbReference type="GeneID" id="88174512"/>
<dbReference type="Gene3D" id="3.40.50.720">
    <property type="entry name" value="NAD(P)-binding Rossmann-like Domain"/>
    <property type="match status" value="1"/>
</dbReference>
<dbReference type="InterPro" id="IPR000683">
    <property type="entry name" value="Gfo/Idh/MocA-like_OxRdtase_N"/>
</dbReference>
<proteinExistence type="predicted"/>
<reference evidence="3 4" key="1">
    <citation type="submission" date="2023-10" db="EMBL/GenBank/DDBJ databases">
        <title>Draft Genome Sequence of Candida saopaulonensis from a very Premature Infant with Sepsis.</title>
        <authorList>
            <person name="Ning Y."/>
            <person name="Dai R."/>
            <person name="Xiao M."/>
            <person name="Xu Y."/>
            <person name="Yan Q."/>
            <person name="Zhang L."/>
        </authorList>
    </citation>
    <scope>NUCLEOTIDE SEQUENCE [LARGE SCALE GENOMIC DNA]</scope>
    <source>
        <strain evidence="3 4">19XY460</strain>
    </source>
</reference>
<gene>
    <name evidence="3" type="ORF">PUMCH_003448</name>
</gene>
<accession>A0AAX4HC41</accession>
<evidence type="ECO:0000259" key="2">
    <source>
        <dbReference type="Pfam" id="PF02894"/>
    </source>
</evidence>
<dbReference type="Proteomes" id="UP001338582">
    <property type="component" value="Chromosome 4"/>
</dbReference>
<dbReference type="InterPro" id="IPR036291">
    <property type="entry name" value="NAD(P)-bd_dom_sf"/>
</dbReference>
<sequence>MIAKEPLNIVVVGVGLIGPRHAQHVAENPETNLMAIIDPSPKGQTVADELCTTWFPSIAEMFQYLDLENLPYPDGAIVCTPNHLHACVLAELAVKGVHLLVEKPVSTSLGEAKALKELAQEHDVKVLVGHHRRFNPFIVAAKELLARVGEPIAIQGTWALHKDDEYFKMSPWRTNTRLGGGPLLINLVHDLDLLQYLLGPIQRIYAEVMKKQRKEYPDVDEGACLTLRFKNGVTGTFLCSDKVVSPFNFESGTGENPTVPSDDQLLGFYRIFGSHGTLSVPDMTLYHQDELLGKSWLLPVSKSSLVGERSELRQLKPFTAQLQHFVEVIRGRAEPACQIDDGISALLCIEAVIRSIDTGLPASVGCPSEVECDYTTLRYKKK</sequence>
<feature type="domain" description="Gfo/Idh/MocA-like oxidoreductase C-terminal" evidence="2">
    <location>
        <begin position="143"/>
        <end position="361"/>
    </location>
</feature>